<dbReference type="AlphaFoldDB" id="A0A2U1PZD2"/>
<gene>
    <name evidence="1" type="ORF">CTI12_AA094600</name>
</gene>
<dbReference type="Proteomes" id="UP000245207">
    <property type="component" value="Unassembled WGS sequence"/>
</dbReference>
<name>A0A2U1PZD2_ARTAN</name>
<accession>A0A2U1PZD2</accession>
<organism evidence="1 2">
    <name type="scientific">Artemisia annua</name>
    <name type="common">Sweet wormwood</name>
    <dbReference type="NCBI Taxonomy" id="35608"/>
    <lineage>
        <taxon>Eukaryota</taxon>
        <taxon>Viridiplantae</taxon>
        <taxon>Streptophyta</taxon>
        <taxon>Embryophyta</taxon>
        <taxon>Tracheophyta</taxon>
        <taxon>Spermatophyta</taxon>
        <taxon>Magnoliopsida</taxon>
        <taxon>eudicotyledons</taxon>
        <taxon>Gunneridae</taxon>
        <taxon>Pentapetalae</taxon>
        <taxon>asterids</taxon>
        <taxon>campanulids</taxon>
        <taxon>Asterales</taxon>
        <taxon>Asteraceae</taxon>
        <taxon>Asteroideae</taxon>
        <taxon>Anthemideae</taxon>
        <taxon>Artemisiinae</taxon>
        <taxon>Artemisia</taxon>
    </lineage>
</organism>
<evidence type="ECO:0000313" key="1">
    <source>
        <dbReference type="EMBL" id="PWA91062.1"/>
    </source>
</evidence>
<reference evidence="1 2" key="1">
    <citation type="journal article" date="2018" name="Mol. Plant">
        <title>The genome of Artemisia annua provides insight into the evolution of Asteraceae family and artemisinin biosynthesis.</title>
        <authorList>
            <person name="Shen Q."/>
            <person name="Zhang L."/>
            <person name="Liao Z."/>
            <person name="Wang S."/>
            <person name="Yan T."/>
            <person name="Shi P."/>
            <person name="Liu M."/>
            <person name="Fu X."/>
            <person name="Pan Q."/>
            <person name="Wang Y."/>
            <person name="Lv Z."/>
            <person name="Lu X."/>
            <person name="Zhang F."/>
            <person name="Jiang W."/>
            <person name="Ma Y."/>
            <person name="Chen M."/>
            <person name="Hao X."/>
            <person name="Li L."/>
            <person name="Tang Y."/>
            <person name="Lv G."/>
            <person name="Zhou Y."/>
            <person name="Sun X."/>
            <person name="Brodelius P.E."/>
            <person name="Rose J.K.C."/>
            <person name="Tang K."/>
        </authorList>
    </citation>
    <scope>NUCLEOTIDE SEQUENCE [LARGE SCALE GENOMIC DNA]</scope>
    <source>
        <strain evidence="2">cv. Huhao1</strain>
        <tissue evidence="1">Leaf</tissue>
    </source>
</reference>
<sequence length="107" mass="11173">MSYASYKLLHPPTGITNCASGFITHSPADFVPPVSPLDIDAEAVSPSVGPIPNLIVTAAHVLEVYRVRVSEDGGKDVAVEPQRGGVMAGVSGASLELVCSYRYCISV</sequence>
<keyword evidence="2" id="KW-1185">Reference proteome</keyword>
<dbReference type="STRING" id="35608.A0A2U1PZD2"/>
<dbReference type="OrthoDB" id="1692721at2759"/>
<proteinExistence type="predicted"/>
<protein>
    <submittedName>
        <fullName evidence="1">Cleavage and polyadenylation specificity factor</fullName>
    </submittedName>
</protein>
<evidence type="ECO:0000313" key="2">
    <source>
        <dbReference type="Proteomes" id="UP000245207"/>
    </source>
</evidence>
<dbReference type="EMBL" id="PKPP01000577">
    <property type="protein sequence ID" value="PWA91062.1"/>
    <property type="molecule type" value="Genomic_DNA"/>
</dbReference>
<comment type="caution">
    <text evidence="1">The sequence shown here is derived from an EMBL/GenBank/DDBJ whole genome shotgun (WGS) entry which is preliminary data.</text>
</comment>